<dbReference type="FunFam" id="1.25.40.340:FF:000002">
    <property type="entry name" value="Dihydroxyacetone kinase, L subunit"/>
    <property type="match status" value="1"/>
</dbReference>
<dbReference type="GO" id="GO:0004371">
    <property type="term" value="F:glycerone kinase activity"/>
    <property type="evidence" value="ECO:0007669"/>
    <property type="project" value="InterPro"/>
</dbReference>
<comment type="function">
    <text evidence="8">ADP-binding subunit of the dihydroxyacetone kinase, which is responsible for the phosphoenolpyruvate (PEP)-dependent phosphorylation of dihydroxyacetone. DhaL-ADP is converted to DhaL-ATP via a phosphoryl group transfer from DhaM and transmits it to dihydroxyacetone binds to DhaK.</text>
</comment>
<evidence type="ECO:0000256" key="4">
    <source>
        <dbReference type="ARBA" id="ARBA00022679"/>
    </source>
</evidence>
<dbReference type="SUPFAM" id="SSF101473">
    <property type="entry name" value="DhaL-like"/>
    <property type="match status" value="1"/>
</dbReference>
<organism evidence="10 11">
    <name type="scientific">Heyndrickxia coagulans</name>
    <name type="common">Weizmannia coagulans</name>
    <dbReference type="NCBI Taxonomy" id="1398"/>
    <lineage>
        <taxon>Bacteria</taxon>
        <taxon>Bacillati</taxon>
        <taxon>Bacillota</taxon>
        <taxon>Bacilli</taxon>
        <taxon>Bacillales</taxon>
        <taxon>Bacillaceae</taxon>
        <taxon>Heyndrickxia</taxon>
    </lineage>
</organism>
<dbReference type="PROSITE" id="PS51480">
    <property type="entry name" value="DHAL"/>
    <property type="match status" value="1"/>
</dbReference>
<evidence type="ECO:0000313" key="10">
    <source>
        <dbReference type="EMBL" id="KWZ86235.1"/>
    </source>
</evidence>
<dbReference type="EMBL" id="LRPN01000005">
    <property type="protein sequence ID" value="KWZ86235.1"/>
    <property type="molecule type" value="Genomic_DNA"/>
</dbReference>
<evidence type="ECO:0000256" key="8">
    <source>
        <dbReference type="ARBA" id="ARBA00055771"/>
    </source>
</evidence>
<evidence type="ECO:0000259" key="9">
    <source>
        <dbReference type="PROSITE" id="PS51480"/>
    </source>
</evidence>
<dbReference type="GO" id="GO:0047324">
    <property type="term" value="F:phosphoenolpyruvate-glycerone phosphotransferase activity"/>
    <property type="evidence" value="ECO:0007669"/>
    <property type="project" value="UniProtKB-EC"/>
</dbReference>
<gene>
    <name evidence="10" type="ORF">HMPREF3213_00146</name>
</gene>
<keyword evidence="6" id="KW-0319">Glycerol metabolism</keyword>
<dbReference type="InterPro" id="IPR004007">
    <property type="entry name" value="DhaL_dom"/>
</dbReference>
<name>A0A133L3T3_HEYCO</name>
<dbReference type="GO" id="GO:0019563">
    <property type="term" value="P:glycerol catabolic process"/>
    <property type="evidence" value="ECO:0007669"/>
    <property type="project" value="TreeGrafter"/>
</dbReference>
<reference evidence="11" key="1">
    <citation type="submission" date="2016-01" db="EMBL/GenBank/DDBJ databases">
        <authorList>
            <person name="Mitreva M."/>
            <person name="Pepin K.H."/>
            <person name="Mihindukulasuriya K.A."/>
            <person name="Fulton R."/>
            <person name="Fronick C."/>
            <person name="O'Laughlin M."/>
            <person name="Miner T."/>
            <person name="Herter B."/>
            <person name="Rosa B.A."/>
            <person name="Cordes M."/>
            <person name="Tomlinson C."/>
            <person name="Wollam A."/>
            <person name="Palsikar V.B."/>
            <person name="Mardis E.R."/>
            <person name="Wilson R.K."/>
        </authorList>
    </citation>
    <scope>NUCLEOTIDE SEQUENCE [LARGE SCALE GENOMIC DNA]</scope>
    <source>
        <strain evidence="11">GED7749B</strain>
    </source>
</reference>
<protein>
    <recommendedName>
        <fullName evidence="3">phosphoenolpyruvate--glycerone phosphotransferase</fullName>
        <ecNumber evidence="3">2.7.1.121</ecNumber>
    </recommendedName>
</protein>
<evidence type="ECO:0000313" key="11">
    <source>
        <dbReference type="Proteomes" id="UP000070376"/>
    </source>
</evidence>
<dbReference type="EC" id="2.7.1.121" evidence="3"/>
<dbReference type="RefSeq" id="WP_017551247.1">
    <property type="nucleotide sequence ID" value="NZ_CP026649.1"/>
</dbReference>
<keyword evidence="4" id="KW-0808">Transferase</keyword>
<comment type="pathway">
    <text evidence="2">Polyol metabolism; glycerol degradation.</text>
</comment>
<evidence type="ECO:0000256" key="1">
    <source>
        <dbReference type="ARBA" id="ARBA00001113"/>
    </source>
</evidence>
<dbReference type="SMART" id="SM01120">
    <property type="entry name" value="Dak2"/>
    <property type="match status" value="1"/>
</dbReference>
<dbReference type="InterPro" id="IPR050861">
    <property type="entry name" value="Dihydroxyacetone_Kinase"/>
</dbReference>
<comment type="subunit">
    <text evidence="7">Homodimer. The dihydroxyacetone kinase complex is composed of a homodimer of DhaM, a homodimer of DhaK and the subunit DhaL.</text>
</comment>
<dbReference type="PATRIC" id="fig|1398.22.peg.150"/>
<dbReference type="PANTHER" id="PTHR28629">
    <property type="entry name" value="TRIOKINASE/FMN CYCLASE"/>
    <property type="match status" value="1"/>
</dbReference>
<evidence type="ECO:0000256" key="5">
    <source>
        <dbReference type="ARBA" id="ARBA00022777"/>
    </source>
</evidence>
<evidence type="ECO:0000256" key="7">
    <source>
        <dbReference type="ARBA" id="ARBA00046577"/>
    </source>
</evidence>
<dbReference type="NCBIfam" id="TIGR02365">
    <property type="entry name" value="dha_L_ycgS"/>
    <property type="match status" value="1"/>
</dbReference>
<dbReference type="InterPro" id="IPR036117">
    <property type="entry name" value="DhaL_dom_sf"/>
</dbReference>
<dbReference type="Proteomes" id="UP000070376">
    <property type="component" value="Unassembled WGS sequence"/>
</dbReference>
<dbReference type="GeneID" id="93258606"/>
<dbReference type="Gene3D" id="1.25.40.340">
    <property type="match status" value="1"/>
</dbReference>
<feature type="domain" description="DhaL" evidence="9">
    <location>
        <begin position="5"/>
        <end position="190"/>
    </location>
</feature>
<evidence type="ECO:0000256" key="2">
    <source>
        <dbReference type="ARBA" id="ARBA00004745"/>
    </source>
</evidence>
<dbReference type="PANTHER" id="PTHR28629:SF4">
    <property type="entry name" value="TRIOKINASE_FMN CYCLASE"/>
    <property type="match status" value="1"/>
</dbReference>
<comment type="caution">
    <text evidence="10">The sequence shown here is derived from an EMBL/GenBank/DDBJ whole genome shotgun (WGS) entry which is preliminary data.</text>
</comment>
<dbReference type="AlphaFoldDB" id="A0A133L3T3"/>
<dbReference type="InterPro" id="IPR012737">
    <property type="entry name" value="DhaK_L_YcgS"/>
</dbReference>
<comment type="catalytic activity">
    <reaction evidence="1">
        <text>dihydroxyacetone + phosphoenolpyruvate = dihydroxyacetone phosphate + pyruvate</text>
        <dbReference type="Rhea" id="RHEA:18381"/>
        <dbReference type="ChEBI" id="CHEBI:15361"/>
        <dbReference type="ChEBI" id="CHEBI:16016"/>
        <dbReference type="ChEBI" id="CHEBI:57642"/>
        <dbReference type="ChEBI" id="CHEBI:58702"/>
        <dbReference type="EC" id="2.7.1.121"/>
    </reaction>
</comment>
<proteinExistence type="predicted"/>
<evidence type="ECO:0000256" key="6">
    <source>
        <dbReference type="ARBA" id="ARBA00022798"/>
    </source>
</evidence>
<keyword evidence="5 10" id="KW-0418">Kinase</keyword>
<sequence>MLTAETATDWLHRFAEKINENKAYLSELDSAIGDGDHGSNMARGVAAMEEKLAAGGFATVQDVLKTAAMALLGKVGGASGPLYGSALIAMAKQAGENEQDVAAIVKAGLEGIQKRGKAEKGEKTMVDVWMPACEALASGSLTKETIQSAVEATKEMKATKGRASYLGERSIGHLDPGAVSSSYLFEALLEGGILDE</sequence>
<dbReference type="Pfam" id="PF02734">
    <property type="entry name" value="Dak2"/>
    <property type="match status" value="1"/>
</dbReference>
<evidence type="ECO:0000256" key="3">
    <source>
        <dbReference type="ARBA" id="ARBA00012095"/>
    </source>
</evidence>
<accession>A0A133L3T3</accession>
<dbReference type="GO" id="GO:0005829">
    <property type="term" value="C:cytosol"/>
    <property type="evidence" value="ECO:0007669"/>
    <property type="project" value="TreeGrafter"/>
</dbReference>